<feature type="transmembrane region" description="Helical" evidence="6">
    <location>
        <begin position="171"/>
        <end position="195"/>
    </location>
</feature>
<evidence type="ECO:0000256" key="6">
    <source>
        <dbReference type="SAM" id="Phobius"/>
    </source>
</evidence>
<feature type="transmembrane region" description="Helical" evidence="6">
    <location>
        <begin position="87"/>
        <end position="109"/>
    </location>
</feature>
<keyword evidence="4 6" id="KW-1133">Transmembrane helix</keyword>
<evidence type="ECO:0008006" key="9">
    <source>
        <dbReference type="Google" id="ProtNLM"/>
    </source>
</evidence>
<evidence type="ECO:0000256" key="5">
    <source>
        <dbReference type="ARBA" id="ARBA00023136"/>
    </source>
</evidence>
<dbReference type="PANTHER" id="PTHR30213">
    <property type="entry name" value="INNER MEMBRANE PROTEIN YHJD"/>
    <property type="match status" value="1"/>
</dbReference>
<dbReference type="NCBIfam" id="TIGR00765">
    <property type="entry name" value="yihY_not_rbn"/>
    <property type="match status" value="1"/>
</dbReference>
<keyword evidence="2" id="KW-1003">Cell membrane</keyword>
<name>A0ABQ5N0W2_9CLOT</name>
<dbReference type="EMBL" id="BRXR01000001">
    <property type="protein sequence ID" value="GLC28839.1"/>
    <property type="molecule type" value="Genomic_DNA"/>
</dbReference>
<evidence type="ECO:0000256" key="3">
    <source>
        <dbReference type="ARBA" id="ARBA00022692"/>
    </source>
</evidence>
<feature type="transmembrane region" description="Helical" evidence="6">
    <location>
        <begin position="234"/>
        <end position="260"/>
    </location>
</feature>
<dbReference type="InterPro" id="IPR017039">
    <property type="entry name" value="Virul_fac_BrkB"/>
</dbReference>
<dbReference type="PIRSF" id="PIRSF035875">
    <property type="entry name" value="RNase_BN"/>
    <property type="match status" value="1"/>
</dbReference>
<dbReference type="Proteomes" id="UP001208567">
    <property type="component" value="Unassembled WGS sequence"/>
</dbReference>
<evidence type="ECO:0000313" key="8">
    <source>
        <dbReference type="Proteomes" id="UP001208567"/>
    </source>
</evidence>
<keyword evidence="8" id="KW-1185">Reference proteome</keyword>
<proteinExistence type="predicted"/>
<reference evidence="7 8" key="1">
    <citation type="journal article" date="2024" name="Int. J. Syst. Evol. Microbiol.">
        <title>Clostridium omnivorum sp. nov., isolated from anoxic soil under the treatment of reductive soil disinfestation.</title>
        <authorList>
            <person name="Ueki A."/>
            <person name="Tonouchi A."/>
            <person name="Kaku N."/>
            <person name="Honma S."/>
            <person name="Ueki K."/>
        </authorList>
    </citation>
    <scope>NUCLEOTIDE SEQUENCE [LARGE SCALE GENOMIC DNA]</scope>
    <source>
        <strain evidence="7 8">E14</strain>
    </source>
</reference>
<evidence type="ECO:0000256" key="1">
    <source>
        <dbReference type="ARBA" id="ARBA00004651"/>
    </source>
</evidence>
<evidence type="ECO:0000256" key="2">
    <source>
        <dbReference type="ARBA" id="ARBA00022475"/>
    </source>
</evidence>
<gene>
    <name evidence="7" type="ORF">bsdE14_02490</name>
</gene>
<organism evidence="7 8">
    <name type="scientific">Clostridium omnivorum</name>
    <dbReference type="NCBI Taxonomy" id="1604902"/>
    <lineage>
        <taxon>Bacteria</taxon>
        <taxon>Bacillati</taxon>
        <taxon>Bacillota</taxon>
        <taxon>Clostridia</taxon>
        <taxon>Eubacteriales</taxon>
        <taxon>Clostridiaceae</taxon>
        <taxon>Clostridium</taxon>
    </lineage>
</organism>
<keyword evidence="3 6" id="KW-0812">Transmembrane</keyword>
<sequence>MNKTSIKNFIKNMFFRYIDDEVTAMSSQLAYSLLLSFFPFIILLFTLIGYSPLKSTDVLSMLNNLLPNDVFKLVKNTVVEIVDTKRLGLLSFGMISTIWTASNGFNAVIRGLNMAYDEEEKRPYWKVQLVAILSTLGLIVIILTALALIVFGELGLKLLVKHFKQIRTLELIIDISRYIIGIFIMLITITIVYRFTPSKKLKIKEVIPGAIFTSLGWTAASLIFAYYVNNFGNYSMIYGSLGAVIALMTWLFISSVIIMLGGEINASIAYVKAGKEKPKGHKY</sequence>
<comment type="subcellular location">
    <subcellularLocation>
        <location evidence="1">Cell membrane</location>
        <topology evidence="1">Multi-pass membrane protein</topology>
    </subcellularLocation>
</comment>
<evidence type="ECO:0000256" key="4">
    <source>
        <dbReference type="ARBA" id="ARBA00022989"/>
    </source>
</evidence>
<protein>
    <recommendedName>
        <fullName evidence="9">YihY/virulence factor BrkB family protein</fullName>
    </recommendedName>
</protein>
<feature type="transmembrane region" description="Helical" evidence="6">
    <location>
        <begin position="207"/>
        <end position="228"/>
    </location>
</feature>
<dbReference type="PANTHER" id="PTHR30213:SF0">
    <property type="entry name" value="UPF0761 MEMBRANE PROTEIN YIHY"/>
    <property type="match status" value="1"/>
</dbReference>
<feature type="transmembrane region" description="Helical" evidence="6">
    <location>
        <begin position="33"/>
        <end position="53"/>
    </location>
</feature>
<comment type="caution">
    <text evidence="7">The sequence shown here is derived from an EMBL/GenBank/DDBJ whole genome shotgun (WGS) entry which is preliminary data.</text>
</comment>
<dbReference type="RefSeq" id="WP_264848111.1">
    <property type="nucleotide sequence ID" value="NZ_BRXR01000001.1"/>
</dbReference>
<keyword evidence="5 6" id="KW-0472">Membrane</keyword>
<evidence type="ECO:0000313" key="7">
    <source>
        <dbReference type="EMBL" id="GLC28839.1"/>
    </source>
</evidence>
<feature type="transmembrane region" description="Helical" evidence="6">
    <location>
        <begin position="129"/>
        <end position="151"/>
    </location>
</feature>
<accession>A0ABQ5N0W2</accession>
<dbReference type="Pfam" id="PF03631">
    <property type="entry name" value="Virul_fac_BrkB"/>
    <property type="match status" value="1"/>
</dbReference>